<dbReference type="Gene3D" id="3.40.50.1110">
    <property type="entry name" value="SGNH hydrolase"/>
    <property type="match status" value="2"/>
</dbReference>
<dbReference type="PANTHER" id="PTHR22835">
    <property type="entry name" value="ZINC FINGER FYVE DOMAIN CONTAINING PROTEIN"/>
    <property type="match status" value="1"/>
</dbReference>
<dbReference type="CDD" id="cd01837">
    <property type="entry name" value="SGNH_plant_lipase_like"/>
    <property type="match status" value="1"/>
</dbReference>
<comment type="caution">
    <text evidence="5">The sequence shown here is derived from an EMBL/GenBank/DDBJ whole genome shotgun (WGS) entry which is preliminary data.</text>
</comment>
<dbReference type="SUPFAM" id="SSF52266">
    <property type="entry name" value="SGNH hydrolase"/>
    <property type="match status" value="1"/>
</dbReference>
<evidence type="ECO:0000256" key="1">
    <source>
        <dbReference type="ARBA" id="ARBA00008668"/>
    </source>
</evidence>
<dbReference type="OrthoDB" id="1600564at2759"/>
<dbReference type="InterPro" id="IPR035669">
    <property type="entry name" value="SGNH_plant_lipase-like"/>
</dbReference>
<protein>
    <recommendedName>
        <fullName evidence="7">GDSL esterase/lipase</fullName>
    </recommendedName>
</protein>
<keyword evidence="6" id="KW-1185">Reference proteome</keyword>
<evidence type="ECO:0000313" key="6">
    <source>
        <dbReference type="Proteomes" id="UP000636709"/>
    </source>
</evidence>
<proteinExistence type="inferred from homology"/>
<dbReference type="GO" id="GO:0016788">
    <property type="term" value="F:hydrolase activity, acting on ester bonds"/>
    <property type="evidence" value="ECO:0007669"/>
    <property type="project" value="InterPro"/>
</dbReference>
<dbReference type="Proteomes" id="UP000636709">
    <property type="component" value="Unassembled WGS sequence"/>
</dbReference>
<gene>
    <name evidence="5" type="ORF">HU200_015286</name>
</gene>
<keyword evidence="2" id="KW-0732">Signal</keyword>
<accession>A0A835FA32</accession>
<keyword evidence="3" id="KW-0378">Hydrolase</keyword>
<organism evidence="5 6">
    <name type="scientific">Digitaria exilis</name>
    <dbReference type="NCBI Taxonomy" id="1010633"/>
    <lineage>
        <taxon>Eukaryota</taxon>
        <taxon>Viridiplantae</taxon>
        <taxon>Streptophyta</taxon>
        <taxon>Embryophyta</taxon>
        <taxon>Tracheophyta</taxon>
        <taxon>Spermatophyta</taxon>
        <taxon>Magnoliopsida</taxon>
        <taxon>Liliopsida</taxon>
        <taxon>Poales</taxon>
        <taxon>Poaceae</taxon>
        <taxon>PACMAD clade</taxon>
        <taxon>Panicoideae</taxon>
        <taxon>Panicodae</taxon>
        <taxon>Paniceae</taxon>
        <taxon>Anthephorinae</taxon>
        <taxon>Digitaria</taxon>
    </lineage>
</organism>
<evidence type="ECO:0000256" key="3">
    <source>
        <dbReference type="ARBA" id="ARBA00022801"/>
    </source>
</evidence>
<dbReference type="InterPro" id="IPR001087">
    <property type="entry name" value="GDSL"/>
</dbReference>
<dbReference type="EMBL" id="JACEFO010001603">
    <property type="protein sequence ID" value="KAF8732935.1"/>
    <property type="molecule type" value="Genomic_DNA"/>
</dbReference>
<evidence type="ECO:0000313" key="5">
    <source>
        <dbReference type="EMBL" id="KAF8732935.1"/>
    </source>
</evidence>
<evidence type="ECO:0000256" key="4">
    <source>
        <dbReference type="ARBA" id="ARBA00023180"/>
    </source>
</evidence>
<comment type="similarity">
    <text evidence="1">Belongs to the 'GDSL' lipolytic enzyme family.</text>
</comment>
<name>A0A835FA32_9POAL</name>
<keyword evidence="4" id="KW-0325">Glycoprotein</keyword>
<dbReference type="AlphaFoldDB" id="A0A835FA32"/>
<dbReference type="Pfam" id="PF00657">
    <property type="entry name" value="Lipase_GDSL"/>
    <property type="match status" value="1"/>
</dbReference>
<reference evidence="5" key="1">
    <citation type="submission" date="2020-07" db="EMBL/GenBank/DDBJ databases">
        <title>Genome sequence and genetic diversity analysis of an under-domesticated orphan crop, white fonio (Digitaria exilis).</title>
        <authorList>
            <person name="Bennetzen J.L."/>
            <person name="Chen S."/>
            <person name="Ma X."/>
            <person name="Wang X."/>
            <person name="Yssel A.E.J."/>
            <person name="Chaluvadi S.R."/>
            <person name="Johnson M."/>
            <person name="Gangashetty P."/>
            <person name="Hamidou F."/>
            <person name="Sanogo M.D."/>
            <person name="Zwaenepoel A."/>
            <person name="Wallace J."/>
            <person name="Van De Peer Y."/>
            <person name="Van Deynze A."/>
        </authorList>
    </citation>
    <scope>NUCLEOTIDE SEQUENCE</scope>
    <source>
        <tissue evidence="5">Leaves</tissue>
    </source>
</reference>
<evidence type="ECO:0008006" key="7">
    <source>
        <dbReference type="Google" id="ProtNLM"/>
    </source>
</evidence>
<sequence length="714" mass="78008">MSSPTLLLAGDRVLPSPGLSNHPPVNGLGRGLIGRARCYRVRVRTERDDGGLIPPAEKGRGHAIHLYARQAKVFGEPRRKVPRVFTSSRGYKKMPRSALRSREPLCSDSCRVFWTVEMGRSGDRTAALVALLCVSWAAAVAAQKYNAIFNFGDSITDTGNLCTNGKPSQITFTQPPYGETYFGTPTCRCCDGRVIVDFLSNKFGLPFLPPSKSTTADFKKGANMAITGATAMDAPFFRSLGLSDKIWNNGPISYQLQWFQQVTSSSYLGNSLFVFGEFGGNDYNAMLFGNYNTDQASTYTPQIVSTIASGVEKLIAMGATDIVVPGVLPIGCFPIYLTIYGTSNSGDYDNLGCLKKFNDLSTNHNNQLQSQLSTLQAKYKSARIMYADFYSGVYDMVKNPGSYGQFTFSFFFPPREYSIASLVRESSRAMAAVVVFWPRLDRACGRIGERGLVADARAQESVRDDCWLGGLRRVGPSNSTLGARTEARPAAFRALLNSSKAPSTWHVSHLRRTCLVHGASEQGNPQATGRRVHAMCATWVKILQSVTVSRAHETACPLLLLVRRGRKRGRVVRRRIEKTRWIALVTAPCRISLARDPPIMGTMMVVGYVPEPELGHVLPTNTCEKLNAITAVAHNGTMLLHVRFSTAFETCCGSGGGKFNYQNSARCGMSGASACSNPAAHLSWDGIHLTEAAYKQITDGWLNGAYCHPAILHS</sequence>
<dbReference type="InterPro" id="IPR036514">
    <property type="entry name" value="SGNH_hydro_sf"/>
</dbReference>
<evidence type="ECO:0000256" key="2">
    <source>
        <dbReference type="ARBA" id="ARBA00022729"/>
    </source>
</evidence>
<dbReference type="PANTHER" id="PTHR22835:SF490">
    <property type="entry name" value="OS06G0157000 PROTEIN"/>
    <property type="match status" value="1"/>
</dbReference>